<organism evidence="11 12">
    <name type="scientific">Gloeobacter kilaueensis (strain ATCC BAA-2537 / CCAP 1431/1 / ULC 316 / JS1)</name>
    <dbReference type="NCBI Taxonomy" id="1183438"/>
    <lineage>
        <taxon>Bacteria</taxon>
        <taxon>Bacillati</taxon>
        <taxon>Cyanobacteriota</taxon>
        <taxon>Cyanophyceae</taxon>
        <taxon>Gloeobacterales</taxon>
        <taxon>Gloeobacteraceae</taxon>
        <taxon>Gloeobacter</taxon>
    </lineage>
</organism>
<protein>
    <recommendedName>
        <fullName evidence="9">Tryptophan synthase alpha chain</fullName>
        <ecNumber evidence="9">4.2.1.20</ecNumber>
    </recommendedName>
</protein>
<evidence type="ECO:0000313" key="12">
    <source>
        <dbReference type="Proteomes" id="UP000017396"/>
    </source>
</evidence>
<dbReference type="SUPFAM" id="SSF51366">
    <property type="entry name" value="Ribulose-phoshate binding barrel"/>
    <property type="match status" value="1"/>
</dbReference>
<dbReference type="Pfam" id="PF00290">
    <property type="entry name" value="Trp_syntA"/>
    <property type="match status" value="1"/>
</dbReference>
<dbReference type="UniPathway" id="UPA00035">
    <property type="reaction ID" value="UER00044"/>
</dbReference>
<reference evidence="11 12" key="1">
    <citation type="journal article" date="2013" name="PLoS ONE">
        <title>Cultivation and Complete Genome Sequencing of Gloeobacter kilaueensis sp. nov., from a Lava Cave in Kilauea Caldera, Hawai'i.</title>
        <authorList>
            <person name="Saw J.H."/>
            <person name="Schatz M."/>
            <person name="Brown M.V."/>
            <person name="Kunkel D.D."/>
            <person name="Foster J.S."/>
            <person name="Shick H."/>
            <person name="Christensen S."/>
            <person name="Hou S."/>
            <person name="Wan X."/>
            <person name="Donachie S.P."/>
        </authorList>
    </citation>
    <scope>NUCLEOTIDE SEQUENCE [LARGE SCALE GENOMIC DNA]</scope>
    <source>
        <strain evidence="12">JS</strain>
    </source>
</reference>
<feature type="active site" description="Proton acceptor" evidence="9">
    <location>
        <position position="65"/>
    </location>
</feature>
<evidence type="ECO:0000256" key="7">
    <source>
        <dbReference type="ARBA" id="ARBA00023239"/>
    </source>
</evidence>
<keyword evidence="5 9" id="KW-0822">Tryptophan biosynthesis</keyword>
<dbReference type="RefSeq" id="WP_023174734.1">
    <property type="nucleotide sequence ID" value="NC_022600.1"/>
</dbReference>
<dbReference type="HAMAP" id="MF_00131">
    <property type="entry name" value="Trp_synth_alpha"/>
    <property type="match status" value="1"/>
</dbReference>
<dbReference type="Gene3D" id="3.20.20.70">
    <property type="entry name" value="Aldolase class I"/>
    <property type="match status" value="1"/>
</dbReference>
<dbReference type="OrthoDB" id="9804578at2"/>
<evidence type="ECO:0000256" key="10">
    <source>
        <dbReference type="RuleBase" id="RU003662"/>
    </source>
</evidence>
<dbReference type="eggNOG" id="COG0159">
    <property type="taxonomic scope" value="Bacteria"/>
</dbReference>
<dbReference type="STRING" id="1183438.GKIL_3214"/>
<keyword evidence="6 9" id="KW-0057">Aromatic amino acid biosynthesis</keyword>
<evidence type="ECO:0000256" key="3">
    <source>
        <dbReference type="ARBA" id="ARBA00011270"/>
    </source>
</evidence>
<comment type="similarity">
    <text evidence="9 10">Belongs to the TrpA family.</text>
</comment>
<dbReference type="EMBL" id="CP003587">
    <property type="protein sequence ID" value="AGY59460.1"/>
    <property type="molecule type" value="Genomic_DNA"/>
</dbReference>
<comment type="subunit">
    <text evidence="3 9">Tetramer of two alpha and two beta chains.</text>
</comment>
<sequence length="274" mass="28543">MSTIAAGRIARRFAELRARREVAFLPFVTAGDPDLQTTAQALIALDQSGADILELGVPYSDPLADGPVIQAAATRALARGTTLSAVLALLAQLSGQLQAPVIVFTYFNPILAMGIETFVEQLAASGAGGLLVPDLPVEEGEVLQRAAHSQGLDIIWLAAPTSPPDRLRQIAAATTGFIYLVSTTGVTGRREQVAGTLRSSLAQLRTLTTHPIAVGFGIASVEQAREVATLGADGVAVGSAIVQLLAETPAPERLAKLTAFCQQLKQGSQTNVTK</sequence>
<dbReference type="PATRIC" id="fig|1183438.3.peg.3160"/>
<proteinExistence type="inferred from homology"/>
<evidence type="ECO:0000256" key="8">
    <source>
        <dbReference type="ARBA" id="ARBA00049047"/>
    </source>
</evidence>
<dbReference type="FunFam" id="3.20.20.70:FF:000037">
    <property type="entry name" value="Tryptophan synthase alpha chain"/>
    <property type="match status" value="1"/>
</dbReference>
<dbReference type="KEGG" id="glj:GKIL_3214"/>
<evidence type="ECO:0000256" key="5">
    <source>
        <dbReference type="ARBA" id="ARBA00022822"/>
    </source>
</evidence>
<dbReference type="InterPro" id="IPR013785">
    <property type="entry name" value="Aldolase_TIM"/>
</dbReference>
<comment type="function">
    <text evidence="1 9">The alpha subunit is responsible for the aldol cleavage of indoleglycerol phosphate to indole and glyceraldehyde 3-phosphate.</text>
</comment>
<evidence type="ECO:0000256" key="1">
    <source>
        <dbReference type="ARBA" id="ARBA00003365"/>
    </source>
</evidence>
<dbReference type="CDD" id="cd04724">
    <property type="entry name" value="Tryptophan_synthase_alpha"/>
    <property type="match status" value="1"/>
</dbReference>
<comment type="pathway">
    <text evidence="2 9">Amino-acid biosynthesis; L-tryptophan biosynthesis; L-tryptophan from chorismate: step 5/5.</text>
</comment>
<evidence type="ECO:0000256" key="9">
    <source>
        <dbReference type="HAMAP-Rule" id="MF_00131"/>
    </source>
</evidence>
<dbReference type="InterPro" id="IPR011060">
    <property type="entry name" value="RibuloseP-bd_barrel"/>
</dbReference>
<dbReference type="Proteomes" id="UP000017396">
    <property type="component" value="Chromosome"/>
</dbReference>
<keyword evidence="12" id="KW-1185">Reference proteome</keyword>
<dbReference type="PANTHER" id="PTHR43406:SF1">
    <property type="entry name" value="TRYPTOPHAN SYNTHASE ALPHA CHAIN, CHLOROPLASTIC"/>
    <property type="match status" value="1"/>
</dbReference>
<accession>U5QP79</accession>
<name>U5QP79_GLOK1</name>
<dbReference type="GO" id="GO:0005829">
    <property type="term" value="C:cytosol"/>
    <property type="evidence" value="ECO:0007669"/>
    <property type="project" value="TreeGrafter"/>
</dbReference>
<evidence type="ECO:0000256" key="2">
    <source>
        <dbReference type="ARBA" id="ARBA00004733"/>
    </source>
</evidence>
<gene>
    <name evidence="9 11" type="primary">trpA</name>
    <name evidence="11" type="ORF">GKIL_3214</name>
</gene>
<dbReference type="EC" id="4.2.1.20" evidence="9"/>
<dbReference type="NCBIfam" id="TIGR00262">
    <property type="entry name" value="trpA"/>
    <property type="match status" value="1"/>
</dbReference>
<evidence type="ECO:0000256" key="6">
    <source>
        <dbReference type="ARBA" id="ARBA00023141"/>
    </source>
</evidence>
<keyword evidence="4 9" id="KW-0028">Amino-acid biosynthesis</keyword>
<dbReference type="InterPro" id="IPR002028">
    <property type="entry name" value="Trp_synthase_suA"/>
</dbReference>
<dbReference type="PANTHER" id="PTHR43406">
    <property type="entry name" value="TRYPTOPHAN SYNTHASE, ALPHA CHAIN"/>
    <property type="match status" value="1"/>
</dbReference>
<feature type="active site" description="Proton acceptor" evidence="9">
    <location>
        <position position="54"/>
    </location>
</feature>
<dbReference type="AlphaFoldDB" id="U5QP79"/>
<dbReference type="GO" id="GO:0004834">
    <property type="term" value="F:tryptophan synthase activity"/>
    <property type="evidence" value="ECO:0007669"/>
    <property type="project" value="UniProtKB-UniRule"/>
</dbReference>
<evidence type="ECO:0000256" key="4">
    <source>
        <dbReference type="ARBA" id="ARBA00022605"/>
    </source>
</evidence>
<evidence type="ECO:0000313" key="11">
    <source>
        <dbReference type="EMBL" id="AGY59460.1"/>
    </source>
</evidence>
<keyword evidence="7 9" id="KW-0456">Lyase</keyword>
<dbReference type="PROSITE" id="PS00167">
    <property type="entry name" value="TRP_SYNTHASE_ALPHA"/>
    <property type="match status" value="1"/>
</dbReference>
<comment type="catalytic activity">
    <reaction evidence="8 9">
        <text>(1S,2R)-1-C-(indol-3-yl)glycerol 3-phosphate + L-serine = D-glyceraldehyde 3-phosphate + L-tryptophan + H2O</text>
        <dbReference type="Rhea" id="RHEA:10532"/>
        <dbReference type="ChEBI" id="CHEBI:15377"/>
        <dbReference type="ChEBI" id="CHEBI:33384"/>
        <dbReference type="ChEBI" id="CHEBI:57912"/>
        <dbReference type="ChEBI" id="CHEBI:58866"/>
        <dbReference type="ChEBI" id="CHEBI:59776"/>
        <dbReference type="EC" id="4.2.1.20"/>
    </reaction>
</comment>
<dbReference type="HOGENOM" id="CLU_016734_0_2_3"/>
<dbReference type="InterPro" id="IPR018204">
    <property type="entry name" value="Trp_synthase_alpha_AS"/>
</dbReference>